<dbReference type="SUPFAM" id="SSF55781">
    <property type="entry name" value="GAF domain-like"/>
    <property type="match status" value="1"/>
</dbReference>
<evidence type="ECO:0000313" key="4">
    <source>
        <dbReference type="Proteomes" id="UP001565927"/>
    </source>
</evidence>
<evidence type="ECO:0000259" key="2">
    <source>
        <dbReference type="PROSITE" id="PS51078"/>
    </source>
</evidence>
<dbReference type="InterPro" id="IPR029016">
    <property type="entry name" value="GAF-like_dom_sf"/>
</dbReference>
<dbReference type="PROSITE" id="PS51078">
    <property type="entry name" value="ICLR_ED"/>
    <property type="match status" value="1"/>
</dbReference>
<protein>
    <recommendedName>
        <fullName evidence="2">IclR-ED domain-containing protein</fullName>
    </recommendedName>
</protein>
<comment type="caution">
    <text evidence="3">The sequence shown here is derived from an EMBL/GenBank/DDBJ whole genome shotgun (WGS) entry which is preliminary data.</text>
</comment>
<accession>A0ABV4H4R1</accession>
<sequence length="110" mass="11985">MSQSVLRALREEVGQTAHVAVLDDHGGRCRATCVDEPEPRDAPVRMASRVGSQAPPHRTDRTLADPARWPAEPADVADRGWTQEHAENQTSATADIARDRGFRPDPGVLP</sequence>
<reference evidence="3 4" key="1">
    <citation type="submission" date="2024-07" db="EMBL/GenBank/DDBJ databases">
        <authorList>
            <person name="Thanompreechachai J."/>
            <person name="Duangmal K."/>
        </authorList>
    </citation>
    <scope>NUCLEOTIDE SEQUENCE [LARGE SCALE GENOMIC DNA]</scope>
    <source>
        <strain evidence="3 4">LSe6-4</strain>
    </source>
</reference>
<gene>
    <name evidence="3" type="ORF">AB2L27_17520</name>
</gene>
<evidence type="ECO:0000313" key="3">
    <source>
        <dbReference type="EMBL" id="MEZ0166561.1"/>
    </source>
</evidence>
<feature type="domain" description="IclR-ED" evidence="2">
    <location>
        <begin position="1"/>
        <end position="110"/>
    </location>
</feature>
<proteinExistence type="predicted"/>
<feature type="compositionally biased region" description="Basic and acidic residues" evidence="1">
    <location>
        <begin position="76"/>
        <end position="87"/>
    </location>
</feature>
<dbReference type="Gene3D" id="3.30.450.40">
    <property type="match status" value="1"/>
</dbReference>
<keyword evidence="4" id="KW-1185">Reference proteome</keyword>
<feature type="region of interest" description="Disordered" evidence="1">
    <location>
        <begin position="34"/>
        <end position="110"/>
    </location>
</feature>
<evidence type="ECO:0000256" key="1">
    <source>
        <dbReference type="SAM" id="MobiDB-lite"/>
    </source>
</evidence>
<organism evidence="3 4">
    <name type="scientific">Kineococcus halophytocola</name>
    <dbReference type="NCBI Taxonomy" id="3234027"/>
    <lineage>
        <taxon>Bacteria</taxon>
        <taxon>Bacillati</taxon>
        <taxon>Actinomycetota</taxon>
        <taxon>Actinomycetes</taxon>
        <taxon>Kineosporiales</taxon>
        <taxon>Kineosporiaceae</taxon>
        <taxon>Kineococcus</taxon>
    </lineage>
</organism>
<name>A0ABV4H4R1_9ACTN</name>
<dbReference type="EMBL" id="JBGFTU010000024">
    <property type="protein sequence ID" value="MEZ0166561.1"/>
    <property type="molecule type" value="Genomic_DNA"/>
</dbReference>
<dbReference type="RefSeq" id="WP_370442780.1">
    <property type="nucleotide sequence ID" value="NZ_JBGFTU010000024.1"/>
</dbReference>
<dbReference type="InterPro" id="IPR014757">
    <property type="entry name" value="Tscrpt_reg_IclR_C"/>
</dbReference>
<dbReference type="Proteomes" id="UP001565927">
    <property type="component" value="Unassembled WGS sequence"/>
</dbReference>